<dbReference type="Pfam" id="PF20843">
    <property type="entry name" value="Rax2_3"/>
    <property type="match status" value="1"/>
</dbReference>
<dbReference type="OrthoDB" id="2503993at2759"/>
<dbReference type="PANTHER" id="PTHR31778:SF2">
    <property type="entry name" value="BUD SITE SELECTION PROTEIN RAX2"/>
    <property type="match status" value="1"/>
</dbReference>
<dbReference type="GO" id="GO:0005621">
    <property type="term" value="C:cellular bud scar"/>
    <property type="evidence" value="ECO:0007669"/>
    <property type="project" value="TreeGrafter"/>
</dbReference>
<dbReference type="Pfam" id="PF20842">
    <property type="entry name" value="Rax2_2"/>
    <property type="match status" value="1"/>
</dbReference>
<dbReference type="InterPro" id="IPR048265">
    <property type="entry name" value="Rax2-like_third"/>
</dbReference>
<dbReference type="GO" id="GO:1902929">
    <property type="term" value="C:plasma membrane of growing cell tip"/>
    <property type="evidence" value="ECO:0007669"/>
    <property type="project" value="TreeGrafter"/>
</dbReference>
<protein>
    <submittedName>
        <fullName evidence="6">BA75_01377T0</fullName>
    </submittedName>
</protein>
<sequence>MVALLFLLVSLVVSCQAINFANDISLLGRFNGLSTPNNTNQYRTSVRNEDSKSLGIFKLGQDESISFVSTFNGTIKQSYSLGNNSVLIIPIEEDQSPLVLEVNDGASQVSVSNLTEEWSNQVQGSIQTVFVNQTSKLIYFGGNLTLNGSIFGLVCFNYESSSFESIPFQGFNENASVNAIVSINDENLVFGGSFYSLGNQSLLHHTVSNSSNSTELTIYDVSPDQLTSFNIADVSTAGTDESLSADPKSITCPDGDNEWILTGSQGTWLAMLHHTIIPSKVRLFQSTSAEGYGVEYFRLITGPSNSIMNLTYVNPQTNQYEYCDAWCPLLSKSQLEEALQNTNASDVYEDTVFNEKTRTAGYLTWSADYQEFEFHNELDVTQVTIQVLSAYNEIGALRGLQLYQSGIYVYGNESFNEPTCDDFEFLSSSVSVDAPGSWTPHEDGSITTTISLSNGEIPASDSTVGVTFHPNISFPGDYEFYVYTPGCLATSSCSTRGIVNATLYNGIDNEQLASILIYQNNDFDKYDILFNGRINATLDDHPYVTLEVESTIPGNSETELEFAAYQLFVDILFIDADAAINSTNSTRPLNLTVPLNGIFEYSLNNFSDFSTLRLSNHTFVGNSSINLLGSSLQENATVNGLVYQDGKLYFGGKLSANDEGNLLEVSIQNFNDSDNSFSTDGMRLLQFNGTVDSLTSTVGEDITVISNSSVFLLRDSNVLSLTDTNFTVSETNSFKMNNSTFFLFKNDEGQSLVWNNGSSSWVENNSSFFLNLTSSVGLDELNDTLLFGDLVYSEHSISNLARFVDGEFFEPPFEFNSSFDSSLFTSYYINETAALFGGRFRTSDGIANVAIVLSLRNGSVQTSGLNGIEWEDDSVVTTFLISQKDEYLFIGFNGTAELNNTRVQGLLIYDLSQNEPVIHQPAPLNRESDQPGIVHALSYNTEESYLLVGGDFESAGSLSCEAFCRYEISGSRWVKPSISNSLAGEIHDMSYVSNTKLVVAGNLSVDGQNDGFVVFDSAKNEVNISSALSVSNIIDSEKETISQFLLVDSSLTGRALALGKNFIIGSNGTNWTRLDGDNFFEGTIFTNMALLDLDARTQNNRPASNNFFDLDEILVVSGFLNFGSDIGNYSTAFYNGSSWIPYTVTTNDLALRNSTINNIYANSTSSRSLKNDILLQAPQLGTGPVVGIGFALALGTTLLLGSLFALYAISNKRKNAFLEKQDPRVGELEMMEKVPPDQVLDAMDQAKYR</sequence>
<reference evidence="6 7" key="1">
    <citation type="submission" date="2016-02" db="EMBL/GenBank/DDBJ databases">
        <title>Comparative genomic and transcriptomic foundation for Pichia pastoris.</title>
        <authorList>
            <person name="Love K.R."/>
            <person name="Shah K.A."/>
            <person name="Whittaker C.A."/>
            <person name="Wu J."/>
            <person name="Bartlett M.C."/>
            <person name="Ma D."/>
            <person name="Leeson R.L."/>
            <person name="Priest M."/>
            <person name="Young S.K."/>
            <person name="Love J.C."/>
        </authorList>
    </citation>
    <scope>NUCLEOTIDE SEQUENCE [LARGE SCALE GENOMIC DNA]</scope>
    <source>
        <strain evidence="6 7">ATCC 28485</strain>
    </source>
</reference>
<name>A0A1B2J7Q3_PICPA</name>
<proteinExistence type="predicted"/>
<evidence type="ECO:0000256" key="1">
    <source>
        <dbReference type="SAM" id="Phobius"/>
    </source>
</evidence>
<keyword evidence="2" id="KW-0732">Signal</keyword>
<dbReference type="InterPro" id="IPR048266">
    <property type="entry name" value="Rax2-like_second"/>
</dbReference>
<dbReference type="GO" id="GO:0000282">
    <property type="term" value="P:cellular bud site selection"/>
    <property type="evidence" value="ECO:0007669"/>
    <property type="project" value="TreeGrafter"/>
</dbReference>
<evidence type="ECO:0000259" key="5">
    <source>
        <dbReference type="Pfam" id="PF20843"/>
    </source>
</evidence>
<dbReference type="GO" id="GO:0005935">
    <property type="term" value="C:cellular bud neck"/>
    <property type="evidence" value="ECO:0007669"/>
    <property type="project" value="TreeGrafter"/>
</dbReference>
<dbReference type="InterPro" id="IPR011043">
    <property type="entry name" value="Gal_Oxase/kelch_b-propeller"/>
</dbReference>
<feature type="domain" description="Rax2-like C-terminal" evidence="3">
    <location>
        <begin position="906"/>
        <end position="1169"/>
    </location>
</feature>
<evidence type="ECO:0000256" key="2">
    <source>
        <dbReference type="SAM" id="SignalP"/>
    </source>
</evidence>
<organism evidence="6 7">
    <name type="scientific">Komagataella pastoris</name>
    <name type="common">Yeast</name>
    <name type="synonym">Pichia pastoris</name>
    <dbReference type="NCBI Taxonomy" id="4922"/>
    <lineage>
        <taxon>Eukaryota</taxon>
        <taxon>Fungi</taxon>
        <taxon>Dikarya</taxon>
        <taxon>Ascomycota</taxon>
        <taxon>Saccharomycotina</taxon>
        <taxon>Pichiomycetes</taxon>
        <taxon>Pichiales</taxon>
        <taxon>Pichiaceae</taxon>
        <taxon>Komagataella</taxon>
    </lineage>
</organism>
<keyword evidence="1" id="KW-1133">Transmembrane helix</keyword>
<evidence type="ECO:0000313" key="6">
    <source>
        <dbReference type="EMBL" id="ANZ74027.1"/>
    </source>
</evidence>
<keyword evidence="1" id="KW-0812">Transmembrane</keyword>
<gene>
    <name evidence="6" type="primary">RAX2</name>
    <name evidence="6" type="ORF">ATY40_BA7501377</name>
</gene>
<dbReference type="InterPro" id="IPR024982">
    <property type="entry name" value="Rax2-like_C"/>
</dbReference>
<dbReference type="PANTHER" id="PTHR31778">
    <property type="entry name" value="BUD SITE SELECTION PROTEIN RAX2"/>
    <property type="match status" value="1"/>
</dbReference>
<evidence type="ECO:0000259" key="4">
    <source>
        <dbReference type="Pfam" id="PF20842"/>
    </source>
</evidence>
<feature type="domain" description="Rax2-like second" evidence="4">
    <location>
        <begin position="223"/>
        <end position="397"/>
    </location>
</feature>
<feature type="chain" id="PRO_5008539317" evidence="2">
    <location>
        <begin position="18"/>
        <end position="1249"/>
    </location>
</feature>
<feature type="transmembrane region" description="Helical" evidence="1">
    <location>
        <begin position="1185"/>
        <end position="1209"/>
    </location>
</feature>
<feature type="signal peptide" evidence="2">
    <location>
        <begin position="1"/>
        <end position="17"/>
    </location>
</feature>
<feature type="domain" description="Rax2-like third" evidence="5">
    <location>
        <begin position="408"/>
        <end position="567"/>
    </location>
</feature>
<accession>A0A1B2J7Q3</accession>
<evidence type="ECO:0000313" key="7">
    <source>
        <dbReference type="Proteomes" id="UP000094565"/>
    </source>
</evidence>
<keyword evidence="1" id="KW-0472">Membrane</keyword>
<evidence type="ECO:0000259" key="3">
    <source>
        <dbReference type="Pfam" id="PF12768"/>
    </source>
</evidence>
<dbReference type="EMBL" id="CP014584">
    <property type="protein sequence ID" value="ANZ74027.1"/>
    <property type="molecule type" value="Genomic_DNA"/>
</dbReference>
<dbReference type="SUPFAM" id="SSF50965">
    <property type="entry name" value="Galactose oxidase, central domain"/>
    <property type="match status" value="1"/>
</dbReference>
<dbReference type="AlphaFoldDB" id="A0A1B2J7Q3"/>
<keyword evidence="7" id="KW-1185">Reference proteome</keyword>
<dbReference type="Pfam" id="PF12768">
    <property type="entry name" value="Rax2"/>
    <property type="match status" value="1"/>
</dbReference>
<dbReference type="Proteomes" id="UP000094565">
    <property type="component" value="Chromosome 1"/>
</dbReference>